<evidence type="ECO:0000313" key="3">
    <source>
        <dbReference type="EMBL" id="MCL6698385.1"/>
    </source>
</evidence>
<evidence type="ECO:0000259" key="2">
    <source>
        <dbReference type="Pfam" id="PF12680"/>
    </source>
</evidence>
<keyword evidence="1" id="KW-0732">Signal</keyword>
<name>A0ABT0RUK9_9SPHN</name>
<dbReference type="InterPro" id="IPR032710">
    <property type="entry name" value="NTF2-like_dom_sf"/>
</dbReference>
<gene>
    <name evidence="3" type="ORF">LZ496_06265</name>
</gene>
<dbReference type="Gene3D" id="3.10.450.50">
    <property type="match status" value="1"/>
</dbReference>
<comment type="caution">
    <text evidence="3">The sequence shown here is derived from an EMBL/GenBank/DDBJ whole genome shotgun (WGS) entry which is preliminary data.</text>
</comment>
<accession>A0ABT0RUK9</accession>
<sequence length="170" mass="18597">MGSRSGWSAAAGLAIAGVQLMISDAALAQSVQGMEDHNRALVAKGFEAWANGTGSPYDLLAEDASWTITGNSMASRTYPTKEAFMSEVIRPFNSRMQSRLIPSVRKLYAEGNTVIAFFDAQGTARDGKPYANTYAWILEMKDSKIVRATAFFDSIAFDDFWKRVPEKPAP</sequence>
<feature type="chain" id="PRO_5046584735" evidence="1">
    <location>
        <begin position="29"/>
        <end position="170"/>
    </location>
</feature>
<feature type="signal peptide" evidence="1">
    <location>
        <begin position="1"/>
        <end position="28"/>
    </location>
</feature>
<protein>
    <submittedName>
        <fullName evidence="3">Nuclear transport factor 2 family protein</fullName>
    </submittedName>
</protein>
<reference evidence="3 4" key="1">
    <citation type="submission" date="2022-05" db="EMBL/GenBank/DDBJ databases">
        <authorList>
            <person name="Jo J.-H."/>
            <person name="Im W.-T."/>
        </authorList>
    </citation>
    <scope>NUCLEOTIDE SEQUENCE [LARGE SCALE GENOMIC DNA]</scope>
    <source>
        <strain evidence="3 4">NSE70-1</strain>
    </source>
</reference>
<dbReference type="InterPro" id="IPR037401">
    <property type="entry name" value="SnoaL-like"/>
</dbReference>
<dbReference type="Proteomes" id="UP001203410">
    <property type="component" value="Unassembled WGS sequence"/>
</dbReference>
<dbReference type="EMBL" id="JAMGBA010000001">
    <property type="protein sequence ID" value="MCL6698385.1"/>
    <property type="molecule type" value="Genomic_DNA"/>
</dbReference>
<organism evidence="3 4">
    <name type="scientific">Sphingomonas caseinilyticus</name>
    <dbReference type="NCBI Taxonomy" id="2908205"/>
    <lineage>
        <taxon>Bacteria</taxon>
        <taxon>Pseudomonadati</taxon>
        <taxon>Pseudomonadota</taxon>
        <taxon>Alphaproteobacteria</taxon>
        <taxon>Sphingomonadales</taxon>
        <taxon>Sphingomonadaceae</taxon>
        <taxon>Sphingomonas</taxon>
    </lineage>
</organism>
<dbReference type="PANTHER" id="PTHR41252:SF1">
    <property type="entry name" value="BLR2505 PROTEIN"/>
    <property type="match status" value="1"/>
</dbReference>
<dbReference type="RefSeq" id="WP_249903726.1">
    <property type="nucleotide sequence ID" value="NZ_JAMGBA010000001.1"/>
</dbReference>
<proteinExistence type="predicted"/>
<dbReference type="PANTHER" id="PTHR41252">
    <property type="entry name" value="BLR2505 PROTEIN"/>
    <property type="match status" value="1"/>
</dbReference>
<dbReference type="SUPFAM" id="SSF54427">
    <property type="entry name" value="NTF2-like"/>
    <property type="match status" value="1"/>
</dbReference>
<evidence type="ECO:0000256" key="1">
    <source>
        <dbReference type="SAM" id="SignalP"/>
    </source>
</evidence>
<evidence type="ECO:0000313" key="4">
    <source>
        <dbReference type="Proteomes" id="UP001203410"/>
    </source>
</evidence>
<dbReference type="Pfam" id="PF12680">
    <property type="entry name" value="SnoaL_2"/>
    <property type="match status" value="1"/>
</dbReference>
<feature type="domain" description="SnoaL-like" evidence="2">
    <location>
        <begin position="43"/>
        <end position="147"/>
    </location>
</feature>
<keyword evidence="4" id="KW-1185">Reference proteome</keyword>